<dbReference type="InterPro" id="IPR051044">
    <property type="entry name" value="MAG_DAG_Lipase"/>
</dbReference>
<reference evidence="3" key="1">
    <citation type="journal article" date="2020" name="bioRxiv">
        <title>A rank-normalized archaeal taxonomy based on genome phylogeny resolves widespread incomplete and uneven classifications.</title>
        <authorList>
            <person name="Rinke C."/>
            <person name="Chuvochina M."/>
            <person name="Mussig A.J."/>
            <person name="Chaumeil P.-A."/>
            <person name="Waite D.W."/>
            <person name="Whitman W.B."/>
            <person name="Parks D.H."/>
            <person name="Hugenholtz P."/>
        </authorList>
    </citation>
    <scope>NUCLEOTIDE SEQUENCE [LARGE SCALE GENOMIC DNA]</scope>
</reference>
<dbReference type="InterPro" id="IPR022742">
    <property type="entry name" value="Hydrolase_4"/>
</dbReference>
<accession>A0A7J4IY18</accession>
<dbReference type="EMBL" id="DUGC01000116">
    <property type="protein sequence ID" value="HIH10431.1"/>
    <property type="molecule type" value="Genomic_DNA"/>
</dbReference>
<evidence type="ECO:0000313" key="3">
    <source>
        <dbReference type="Proteomes" id="UP000565078"/>
    </source>
</evidence>
<proteinExistence type="predicted"/>
<gene>
    <name evidence="2" type="ORF">HA254_07245</name>
</gene>
<feature type="domain" description="Serine aminopeptidase S33" evidence="1">
    <location>
        <begin position="29"/>
        <end position="133"/>
    </location>
</feature>
<sequence length="253" mass="28269">MPQQKIEMPNSLGERLSGIFHKATGEMKIAIVCHGFLSTKEHPLVKELCTTLEKEGINCFRFDFAGKGGSQGDFGLSTYTKESQDIVCVIDYFEKLDYEITCVIGHSMGGAAALLAAARDVRIKSVIDIAGITYPERTRKRFAPELIEKCMREGSCEYEGKGGKVVLGKEFFEDALSADIFHIIKKVNVPLLFLIGERDATVLLEEFKKLYEKAYQPKGAKVFDDCDHDFKKKGGREEIAQYCAGWIKGKMAE</sequence>
<protein>
    <submittedName>
        <fullName evidence="2">Alpha/beta fold hydrolase</fullName>
    </submittedName>
</protein>
<dbReference type="GO" id="GO:0016787">
    <property type="term" value="F:hydrolase activity"/>
    <property type="evidence" value="ECO:0007669"/>
    <property type="project" value="UniProtKB-KW"/>
</dbReference>
<dbReference type="Proteomes" id="UP000565078">
    <property type="component" value="Unassembled WGS sequence"/>
</dbReference>
<dbReference type="Pfam" id="PF12146">
    <property type="entry name" value="Hydrolase_4"/>
    <property type="match status" value="1"/>
</dbReference>
<keyword evidence="2" id="KW-0378">Hydrolase</keyword>
<dbReference type="SUPFAM" id="SSF53474">
    <property type="entry name" value="alpha/beta-Hydrolases"/>
    <property type="match status" value="1"/>
</dbReference>
<organism evidence="2 3">
    <name type="scientific">Candidatus Iainarchaeum sp</name>
    <dbReference type="NCBI Taxonomy" id="3101447"/>
    <lineage>
        <taxon>Archaea</taxon>
        <taxon>Candidatus Iainarchaeota</taxon>
        <taxon>Candidatus Iainarchaeia</taxon>
        <taxon>Candidatus Iainarchaeales</taxon>
        <taxon>Candidatus Iainarchaeaceae</taxon>
        <taxon>Candidatus Iainarchaeum</taxon>
    </lineage>
</organism>
<dbReference type="AlphaFoldDB" id="A0A7J4IY18"/>
<dbReference type="PANTHER" id="PTHR11614">
    <property type="entry name" value="PHOSPHOLIPASE-RELATED"/>
    <property type="match status" value="1"/>
</dbReference>
<dbReference type="InterPro" id="IPR029058">
    <property type="entry name" value="AB_hydrolase_fold"/>
</dbReference>
<comment type="caution">
    <text evidence="2">The sequence shown here is derived from an EMBL/GenBank/DDBJ whole genome shotgun (WGS) entry which is preliminary data.</text>
</comment>
<dbReference type="Gene3D" id="3.40.50.1820">
    <property type="entry name" value="alpha/beta hydrolase"/>
    <property type="match status" value="1"/>
</dbReference>
<evidence type="ECO:0000313" key="2">
    <source>
        <dbReference type="EMBL" id="HIH10431.1"/>
    </source>
</evidence>
<name>A0A7J4IY18_9ARCH</name>
<evidence type="ECO:0000259" key="1">
    <source>
        <dbReference type="Pfam" id="PF12146"/>
    </source>
</evidence>